<dbReference type="Proteomes" id="UP000018296">
    <property type="component" value="Unassembled WGS sequence"/>
</dbReference>
<evidence type="ECO:0000313" key="2">
    <source>
        <dbReference type="Proteomes" id="UP000018296"/>
    </source>
</evidence>
<proteinExistence type="predicted"/>
<dbReference type="STRING" id="1395513.P343_01835"/>
<organism evidence="1 2">
    <name type="scientific">Sporolactobacillus laevolacticus DSM 442</name>
    <dbReference type="NCBI Taxonomy" id="1395513"/>
    <lineage>
        <taxon>Bacteria</taxon>
        <taxon>Bacillati</taxon>
        <taxon>Bacillota</taxon>
        <taxon>Bacilli</taxon>
        <taxon>Bacillales</taxon>
        <taxon>Sporolactobacillaceae</taxon>
        <taxon>Sporolactobacillus</taxon>
    </lineage>
</organism>
<sequence length="65" mass="7537">MTAAERESCRSRNRFISFPGWTCIEQMQGCHTCKKCGELSQHVEKRLTVQQRGFLAVLFVTEENE</sequence>
<gene>
    <name evidence="1" type="ORF">P343_01835</name>
</gene>
<dbReference type="EMBL" id="AWTC01000001">
    <property type="protein sequence ID" value="EST13714.1"/>
    <property type="molecule type" value="Genomic_DNA"/>
</dbReference>
<dbReference type="AlphaFoldDB" id="V6JAB4"/>
<dbReference type="PATRIC" id="fig|1395513.3.peg.373"/>
<protein>
    <submittedName>
        <fullName evidence="1">Uncharacterized protein</fullName>
    </submittedName>
</protein>
<evidence type="ECO:0000313" key="1">
    <source>
        <dbReference type="EMBL" id="EST13714.1"/>
    </source>
</evidence>
<keyword evidence="2" id="KW-1185">Reference proteome</keyword>
<accession>V6JAB4</accession>
<name>V6JAB4_9BACL</name>
<comment type="caution">
    <text evidence="1">The sequence shown here is derived from an EMBL/GenBank/DDBJ whole genome shotgun (WGS) entry which is preliminary data.</text>
</comment>
<reference evidence="1 2" key="1">
    <citation type="journal article" date="2013" name="Genome Announc.">
        <title>Genome Sequence of Sporolactobacillus laevolacticus DSM442, an Efficient Polymer-Grade D-Lactate Producer from Agricultural Waste Cottonseed as a Nitrogen Source.</title>
        <authorList>
            <person name="Wang H."/>
            <person name="Wang L."/>
            <person name="Ju J."/>
            <person name="Yu B."/>
            <person name="Ma Y."/>
        </authorList>
    </citation>
    <scope>NUCLEOTIDE SEQUENCE [LARGE SCALE GENOMIC DNA]</scope>
    <source>
        <strain evidence="1 2">DSM 442</strain>
    </source>
</reference>